<dbReference type="PANTHER" id="PTHR43201:SF5">
    <property type="entry name" value="MEDIUM-CHAIN ACYL-COA LIGASE ACSF2, MITOCHONDRIAL"/>
    <property type="match status" value="1"/>
</dbReference>
<dbReference type="InterPro" id="IPR025110">
    <property type="entry name" value="AMP-bd_C"/>
</dbReference>
<dbReference type="Gene3D" id="3.30.300.30">
    <property type="match status" value="1"/>
</dbReference>
<dbReference type="GO" id="GO:0006631">
    <property type="term" value="P:fatty acid metabolic process"/>
    <property type="evidence" value="ECO:0007669"/>
    <property type="project" value="TreeGrafter"/>
</dbReference>
<gene>
    <name evidence="5" type="ORF">N803_07500</name>
</gene>
<dbReference type="GO" id="GO:0031956">
    <property type="term" value="F:medium-chain fatty acid-CoA ligase activity"/>
    <property type="evidence" value="ECO:0007669"/>
    <property type="project" value="TreeGrafter"/>
</dbReference>
<reference evidence="5 6" key="1">
    <citation type="submission" date="2013-08" db="EMBL/GenBank/DDBJ databases">
        <title>The genome sequence of Knoellia subterranea.</title>
        <authorList>
            <person name="Zhu W."/>
            <person name="Wang G."/>
        </authorList>
    </citation>
    <scope>NUCLEOTIDE SEQUENCE [LARGE SCALE GENOMIC DNA]</scope>
    <source>
        <strain evidence="5 6">KCTC 19937</strain>
    </source>
</reference>
<evidence type="ECO:0000256" key="1">
    <source>
        <dbReference type="ARBA" id="ARBA00006432"/>
    </source>
</evidence>
<dbReference type="SUPFAM" id="SSF56801">
    <property type="entry name" value="Acetyl-CoA synthetase-like"/>
    <property type="match status" value="1"/>
</dbReference>
<dbReference type="AlphaFoldDB" id="A0A0A0JRC0"/>
<sequence>MIETPSRAVLRDMGVLHEAEGHAWLELSTSGTTTRPRTVVRSLASWEDSYDHLSDLTGTTAEDRVLVPAPPTGSMFAFAHAHAAHVGADVVALNRWSLREAERALVSCNVAHLTPAMLAGLLERDLGLLRTVVCAGAVLPDGVRRGALAAGLRVVDYYGAAELSFVAIRRGERLDPFPEVELDLRDGVIWARSPWLAQGYAAGQSGPLRTDEHGWATVGDLGRFDPELGLVVLGRGDDTVTTGGTTVPCSDVEEAVRSFTSVTEAVAVGTPHPHLGEVLEVVVIGHPDLDLDELRSRTASLVAATHLPRRWHRWDRLPLTAAGKVDRSEVSRRLVEERTATVPSEVAP</sequence>
<dbReference type="InterPro" id="IPR000873">
    <property type="entry name" value="AMP-dep_synth/lig_dom"/>
</dbReference>
<evidence type="ECO:0000313" key="5">
    <source>
        <dbReference type="EMBL" id="KGN38577.1"/>
    </source>
</evidence>
<evidence type="ECO:0000259" key="3">
    <source>
        <dbReference type="Pfam" id="PF00501"/>
    </source>
</evidence>
<dbReference type="EMBL" id="AVPK01000002">
    <property type="protein sequence ID" value="KGN38577.1"/>
    <property type="molecule type" value="Genomic_DNA"/>
</dbReference>
<comment type="similarity">
    <text evidence="1">Belongs to the ATP-dependent AMP-binding enzyme family.</text>
</comment>
<evidence type="ECO:0000313" key="6">
    <source>
        <dbReference type="Proteomes" id="UP000030011"/>
    </source>
</evidence>
<dbReference type="STRING" id="1385521.N803_07500"/>
<protein>
    <submittedName>
        <fullName evidence="5">O-succinylbenzoate-CoA ligase</fullName>
    </submittedName>
</protein>
<dbReference type="Pfam" id="PF00501">
    <property type="entry name" value="AMP-binding"/>
    <property type="match status" value="1"/>
</dbReference>
<comment type="caution">
    <text evidence="5">The sequence shown here is derived from an EMBL/GenBank/DDBJ whole genome shotgun (WGS) entry which is preliminary data.</text>
</comment>
<name>A0A0A0JRC0_9MICO</name>
<dbReference type="PANTHER" id="PTHR43201">
    <property type="entry name" value="ACYL-COA SYNTHETASE"/>
    <property type="match status" value="1"/>
</dbReference>
<dbReference type="eggNOG" id="COG0318">
    <property type="taxonomic scope" value="Bacteria"/>
</dbReference>
<evidence type="ECO:0000256" key="2">
    <source>
        <dbReference type="ARBA" id="ARBA00022598"/>
    </source>
</evidence>
<organism evidence="5 6">
    <name type="scientific">Knoellia subterranea KCTC 19937</name>
    <dbReference type="NCBI Taxonomy" id="1385521"/>
    <lineage>
        <taxon>Bacteria</taxon>
        <taxon>Bacillati</taxon>
        <taxon>Actinomycetota</taxon>
        <taxon>Actinomycetes</taxon>
        <taxon>Micrococcales</taxon>
        <taxon>Intrasporangiaceae</taxon>
        <taxon>Knoellia</taxon>
    </lineage>
</organism>
<proteinExistence type="inferred from homology"/>
<dbReference type="Gene3D" id="3.40.50.12780">
    <property type="entry name" value="N-terminal domain of ligase-like"/>
    <property type="match status" value="1"/>
</dbReference>
<dbReference type="OrthoDB" id="5240965at2"/>
<dbReference type="InterPro" id="IPR042099">
    <property type="entry name" value="ANL_N_sf"/>
</dbReference>
<feature type="domain" description="AMP-dependent synthetase/ligase" evidence="3">
    <location>
        <begin position="29"/>
        <end position="200"/>
    </location>
</feature>
<evidence type="ECO:0000259" key="4">
    <source>
        <dbReference type="Pfam" id="PF13193"/>
    </source>
</evidence>
<dbReference type="Proteomes" id="UP000030011">
    <property type="component" value="Unassembled WGS sequence"/>
</dbReference>
<keyword evidence="6" id="KW-1185">Reference proteome</keyword>
<keyword evidence="2 5" id="KW-0436">Ligase</keyword>
<feature type="domain" description="AMP-binding enzyme C-terminal" evidence="4">
    <location>
        <begin position="252"/>
        <end position="324"/>
    </location>
</feature>
<accession>A0A0A0JRC0</accession>
<dbReference type="RefSeq" id="WP_052111773.1">
    <property type="nucleotide sequence ID" value="NZ_AVPK01000002.1"/>
</dbReference>
<dbReference type="Pfam" id="PF13193">
    <property type="entry name" value="AMP-binding_C"/>
    <property type="match status" value="1"/>
</dbReference>
<dbReference type="InterPro" id="IPR045851">
    <property type="entry name" value="AMP-bd_C_sf"/>
</dbReference>